<name>A0ABV2L818_9HYPH</name>
<keyword evidence="1" id="KW-0812">Transmembrane</keyword>
<gene>
    <name evidence="2" type="ORF">ABID43_003532</name>
</gene>
<keyword evidence="3" id="KW-1185">Reference proteome</keyword>
<evidence type="ECO:0000313" key="3">
    <source>
        <dbReference type="Proteomes" id="UP001549145"/>
    </source>
</evidence>
<reference evidence="2 3" key="1">
    <citation type="submission" date="2024-06" db="EMBL/GenBank/DDBJ databases">
        <title>Genomic Encyclopedia of Type Strains, Phase IV (KMG-IV): sequencing the most valuable type-strain genomes for metagenomic binning, comparative biology and taxonomic classification.</title>
        <authorList>
            <person name="Goeker M."/>
        </authorList>
    </citation>
    <scope>NUCLEOTIDE SEQUENCE [LARGE SCALE GENOMIC DNA]</scope>
    <source>
        <strain evidence="2 3">DSM 21331</strain>
    </source>
</reference>
<evidence type="ECO:0000256" key="1">
    <source>
        <dbReference type="SAM" id="Phobius"/>
    </source>
</evidence>
<feature type="transmembrane region" description="Helical" evidence="1">
    <location>
        <begin position="35"/>
        <end position="68"/>
    </location>
</feature>
<keyword evidence="1" id="KW-0472">Membrane</keyword>
<keyword evidence="1" id="KW-1133">Transmembrane helix</keyword>
<protein>
    <submittedName>
        <fullName evidence="2">Uncharacterized protein</fullName>
    </submittedName>
</protein>
<evidence type="ECO:0000313" key="2">
    <source>
        <dbReference type="EMBL" id="MET3693977.1"/>
    </source>
</evidence>
<dbReference type="EMBL" id="JBEPMM010000011">
    <property type="protein sequence ID" value="MET3693977.1"/>
    <property type="molecule type" value="Genomic_DNA"/>
</dbReference>
<accession>A0ABV2L818</accession>
<comment type="caution">
    <text evidence="2">The sequence shown here is derived from an EMBL/GenBank/DDBJ whole genome shotgun (WGS) entry which is preliminary data.</text>
</comment>
<dbReference type="Proteomes" id="UP001549145">
    <property type="component" value="Unassembled WGS sequence"/>
</dbReference>
<proteinExistence type="predicted"/>
<sequence length="85" mass="8607">MRSFLTLIAGGPGRVAVSAAGIVTCGFILDGRGDALLRAVFVTAVWGSAFVLAFLTLCFLAAACGIDVEGAVAKPQPKEADHGEA</sequence>
<dbReference type="RefSeq" id="WP_056246687.1">
    <property type="nucleotide sequence ID" value="NZ_BPQL01000020.1"/>
</dbReference>
<organism evidence="2 3">
    <name type="scientific">Methylobacterium goesingense</name>
    <dbReference type="NCBI Taxonomy" id="243690"/>
    <lineage>
        <taxon>Bacteria</taxon>
        <taxon>Pseudomonadati</taxon>
        <taxon>Pseudomonadota</taxon>
        <taxon>Alphaproteobacteria</taxon>
        <taxon>Hyphomicrobiales</taxon>
        <taxon>Methylobacteriaceae</taxon>
        <taxon>Methylobacterium</taxon>
    </lineage>
</organism>